<accession>A4RT86</accession>
<name>A4RT86_OSTLU</name>
<feature type="transmembrane region" description="Helical" evidence="1">
    <location>
        <begin position="304"/>
        <end position="324"/>
    </location>
</feature>
<dbReference type="RefSeq" id="XP_001416358.1">
    <property type="nucleotide sequence ID" value="XM_001416321.1"/>
</dbReference>
<proteinExistence type="predicted"/>
<dbReference type="GO" id="GO:0009941">
    <property type="term" value="C:chloroplast envelope"/>
    <property type="evidence" value="ECO:0007669"/>
    <property type="project" value="TreeGrafter"/>
</dbReference>
<dbReference type="Pfam" id="PF13593">
    <property type="entry name" value="SBF_like"/>
    <property type="match status" value="1"/>
</dbReference>
<feature type="transmembrane region" description="Helical" evidence="1">
    <location>
        <begin position="101"/>
        <end position="120"/>
    </location>
</feature>
<dbReference type="HOGENOM" id="CLU_033952_0_0_1"/>
<feature type="signal peptide" evidence="2">
    <location>
        <begin position="1"/>
        <end position="25"/>
    </location>
</feature>
<evidence type="ECO:0000256" key="2">
    <source>
        <dbReference type="SAM" id="SignalP"/>
    </source>
</evidence>
<feature type="chain" id="PRO_5002672981" evidence="2">
    <location>
        <begin position="26"/>
        <end position="326"/>
    </location>
</feature>
<evidence type="ECO:0000256" key="1">
    <source>
        <dbReference type="SAM" id="Phobius"/>
    </source>
</evidence>
<feature type="transmembrane region" description="Helical" evidence="1">
    <location>
        <begin position="39"/>
        <end position="58"/>
    </location>
</feature>
<gene>
    <name evidence="3" type="ORF">OSTLU_3803</name>
</gene>
<reference evidence="3 4" key="1">
    <citation type="journal article" date="2007" name="Proc. Natl. Acad. Sci. U.S.A.">
        <title>The tiny eukaryote Ostreococcus provides genomic insights into the paradox of plankton speciation.</title>
        <authorList>
            <person name="Palenik B."/>
            <person name="Grimwood J."/>
            <person name="Aerts A."/>
            <person name="Rouze P."/>
            <person name="Salamov A."/>
            <person name="Putnam N."/>
            <person name="Dupont C."/>
            <person name="Jorgensen R."/>
            <person name="Derelle E."/>
            <person name="Rombauts S."/>
            <person name="Zhou K."/>
            <person name="Otillar R."/>
            <person name="Merchant S.S."/>
            <person name="Podell S."/>
            <person name="Gaasterland T."/>
            <person name="Napoli C."/>
            <person name="Gendler K."/>
            <person name="Manuell A."/>
            <person name="Tai V."/>
            <person name="Vallon O."/>
            <person name="Piganeau G."/>
            <person name="Jancek S."/>
            <person name="Heijde M."/>
            <person name="Jabbari K."/>
            <person name="Bowler C."/>
            <person name="Lohr M."/>
            <person name="Robbens S."/>
            <person name="Werner G."/>
            <person name="Dubchak I."/>
            <person name="Pazour G.J."/>
            <person name="Ren Q."/>
            <person name="Paulsen I."/>
            <person name="Delwiche C."/>
            <person name="Schmutz J."/>
            <person name="Rokhsar D."/>
            <person name="Van de Peer Y."/>
            <person name="Moreau H."/>
            <person name="Grigoriev I.V."/>
        </authorList>
    </citation>
    <scope>NUCLEOTIDE SEQUENCE [LARGE SCALE GENOMIC DNA]</scope>
    <source>
        <strain evidence="3 4">CCE9901</strain>
    </source>
</reference>
<dbReference type="PANTHER" id="PTHR18640">
    <property type="entry name" value="SOLUTE CARRIER FAMILY 10 MEMBER 7"/>
    <property type="match status" value="1"/>
</dbReference>
<feature type="transmembrane region" description="Helical" evidence="1">
    <location>
        <begin position="70"/>
        <end position="89"/>
    </location>
</feature>
<evidence type="ECO:0000313" key="3">
    <source>
        <dbReference type="EMBL" id="ABO94651.1"/>
    </source>
</evidence>
<feature type="non-terminal residue" evidence="3">
    <location>
        <position position="1"/>
    </location>
</feature>
<dbReference type="Gene3D" id="1.20.1530.20">
    <property type="match status" value="1"/>
</dbReference>
<protein>
    <submittedName>
        <fullName evidence="3">BASS family transporter: sodium ion/bile acid</fullName>
    </submittedName>
</protein>
<dbReference type="InterPro" id="IPR038770">
    <property type="entry name" value="Na+/solute_symporter_sf"/>
</dbReference>
<dbReference type="AlphaFoldDB" id="A4RT86"/>
<dbReference type="PANTHER" id="PTHR18640:SF10">
    <property type="entry name" value="SODIUM_METABOLITE COTRANSPORTER BASS4, CHLOROPLASTIC-RELATED"/>
    <property type="match status" value="1"/>
</dbReference>
<dbReference type="EMBL" id="CP000582">
    <property type="protein sequence ID" value="ABO94651.1"/>
    <property type="molecule type" value="Genomic_DNA"/>
</dbReference>
<feature type="transmembrane region" description="Helical" evidence="1">
    <location>
        <begin position="214"/>
        <end position="230"/>
    </location>
</feature>
<keyword evidence="1" id="KW-0812">Transmembrane</keyword>
<dbReference type="InterPro" id="IPR016833">
    <property type="entry name" value="Put_Na-Bile_cotransptr"/>
</dbReference>
<feature type="transmembrane region" description="Helical" evidence="1">
    <location>
        <begin position="242"/>
        <end position="266"/>
    </location>
</feature>
<feature type="non-terminal residue" evidence="3">
    <location>
        <position position="326"/>
    </location>
</feature>
<keyword evidence="1" id="KW-1133">Transmembrane helix</keyword>
<dbReference type="GeneID" id="5000305"/>
<feature type="transmembrane region" description="Helical" evidence="1">
    <location>
        <begin position="127"/>
        <end position="149"/>
    </location>
</feature>
<sequence>FLLDNFLVCGFCLALLFGLSVPAAGKALAKVSVSGWSVIQTVCVVIIFVISGATLKTEEITQALKAGRGALGYGWVAILGLTPLLGFILVRVPYKPIEFRYGLALFCCVPTTLTSGVTLVRNAKGNVALALMLTVSTNLIGVFTVPFYFNAVVASGPREMASAVNGAANDMSTQAVKLLVKLLFTILLPIVLGKVAREMIPAVAAFANARKAELTLTNNSCLIIVVWMSISKSAKELIDTNVGTIFAVLFAAVLVHVVFLAINYAATHALGLSGPERVACVMMSSQKTLPVAMTIISYLPEDVFGSGGLIAIPCIVCHITQLFMDA</sequence>
<dbReference type="KEGG" id="olu:OSTLU_3803"/>
<keyword evidence="1" id="KW-0472">Membrane</keyword>
<feature type="transmembrane region" description="Helical" evidence="1">
    <location>
        <begin position="175"/>
        <end position="193"/>
    </location>
</feature>
<dbReference type="Proteomes" id="UP000001568">
    <property type="component" value="Chromosome 2"/>
</dbReference>
<dbReference type="OrthoDB" id="188035at2759"/>
<dbReference type="OMA" id="RYVFKQL"/>
<dbReference type="Gramene" id="ABO94651">
    <property type="protein sequence ID" value="ABO94651"/>
    <property type="gene ID" value="OSTLU_3803"/>
</dbReference>
<keyword evidence="4" id="KW-1185">Reference proteome</keyword>
<keyword evidence="2" id="KW-0732">Signal</keyword>
<organism evidence="3 4">
    <name type="scientific">Ostreococcus lucimarinus (strain CCE9901)</name>
    <dbReference type="NCBI Taxonomy" id="436017"/>
    <lineage>
        <taxon>Eukaryota</taxon>
        <taxon>Viridiplantae</taxon>
        <taxon>Chlorophyta</taxon>
        <taxon>Mamiellophyceae</taxon>
        <taxon>Mamiellales</taxon>
        <taxon>Bathycoccaceae</taxon>
        <taxon>Ostreococcus</taxon>
    </lineage>
</organism>
<evidence type="ECO:0000313" key="4">
    <source>
        <dbReference type="Proteomes" id="UP000001568"/>
    </source>
</evidence>
<dbReference type="eggNOG" id="KOG4821">
    <property type="taxonomic scope" value="Eukaryota"/>
</dbReference>